<dbReference type="AlphaFoldDB" id="A0A1D8NAX5"/>
<dbReference type="Proteomes" id="UP000182444">
    <property type="component" value="Chromosome 1C"/>
</dbReference>
<evidence type="ECO:0000313" key="3">
    <source>
        <dbReference type="Proteomes" id="UP000182444"/>
    </source>
</evidence>
<reference evidence="2 3" key="1">
    <citation type="journal article" date="2016" name="PLoS ONE">
        <title>Sequence Assembly of Yarrowia lipolytica Strain W29/CLIB89 Shows Transposable Element Diversity.</title>
        <authorList>
            <person name="Magnan C."/>
            <person name="Yu J."/>
            <person name="Chang I."/>
            <person name="Jahn E."/>
            <person name="Kanomata Y."/>
            <person name="Wu J."/>
            <person name="Zeller M."/>
            <person name="Oakes M."/>
            <person name="Baldi P."/>
            <person name="Sandmeyer S."/>
        </authorList>
    </citation>
    <scope>NUCLEOTIDE SEQUENCE [LARGE SCALE GENOMIC DNA]</scope>
    <source>
        <strain evidence="3">CLIB89(W29)</strain>
    </source>
</reference>
<protein>
    <submittedName>
        <fullName evidence="2">Uncharacterized protein</fullName>
    </submittedName>
</protein>
<gene>
    <name evidence="2" type="ORF">YALI1_C18162g</name>
</gene>
<evidence type="ECO:0000256" key="1">
    <source>
        <dbReference type="SAM" id="MobiDB-lite"/>
    </source>
</evidence>
<accession>A0A1D8NAX5</accession>
<dbReference type="VEuPathDB" id="FungiDB:YALI0_C13002g"/>
<dbReference type="GeneID" id="94582980"/>
<name>A0A1D8NAX5_YARLL</name>
<dbReference type="EMBL" id="CP017555">
    <property type="protein sequence ID" value="AOW02785.1"/>
    <property type="molecule type" value="Genomic_DNA"/>
</dbReference>
<proteinExistence type="predicted"/>
<sequence length="434" mass="48943">MLPSCPVFSAFPCCHNVLLDHPHTSFCPRIQRVPVWMYIYCLQGDVGRWKMRYPLKNEQQDPISTENILGSEYASFYHVMPSTLPSSIPVLPQHYALLPSQVGQLVSHIVPQILGMRLDVRHSDFSLGGSLTSPDLVQNNVEIGRHGSVSVHHGVCRQAVCAHLVVLARVSVCNHSVCFADGDQLCHCACPSGAGSCQVVSAPLSEEHPVPAEMSAVAYGGRPVTKYSQVLRHWFIFSVHTENIASIGRGVLLQMLQRKTFMVISGSKVKLDLKKKKLEKVEKTWKKPGKTGKNWKKKRKKLEKTGKRKTGKNWKKPGKNRKNWKKKKLEKTGKTGKKLEKWKKAGKKLEKSWNNIEKKKKKKKKKTNRSIAVRECLDFAWCGNLGTRFVPPFRCPGVFSQSQAPTETVDLTISDCLGLAQRRIRQRSYLCVLL</sequence>
<dbReference type="RefSeq" id="XP_068138449.1">
    <property type="nucleotide sequence ID" value="XM_068282348.1"/>
</dbReference>
<organism evidence="2 3">
    <name type="scientific">Yarrowia lipolytica</name>
    <name type="common">Candida lipolytica</name>
    <dbReference type="NCBI Taxonomy" id="4952"/>
    <lineage>
        <taxon>Eukaryota</taxon>
        <taxon>Fungi</taxon>
        <taxon>Dikarya</taxon>
        <taxon>Ascomycota</taxon>
        <taxon>Saccharomycotina</taxon>
        <taxon>Dipodascomycetes</taxon>
        <taxon>Dipodascales</taxon>
        <taxon>Dipodascales incertae sedis</taxon>
        <taxon>Yarrowia</taxon>
    </lineage>
</organism>
<dbReference type="VEuPathDB" id="FungiDB:YALI1_C18162g"/>
<feature type="compositionally biased region" description="Basic residues" evidence="1">
    <location>
        <begin position="286"/>
        <end position="329"/>
    </location>
</feature>
<evidence type="ECO:0000313" key="2">
    <source>
        <dbReference type="EMBL" id="AOW02785.1"/>
    </source>
</evidence>
<feature type="region of interest" description="Disordered" evidence="1">
    <location>
        <begin position="286"/>
        <end position="336"/>
    </location>
</feature>